<name>A0ABU2D116_9EURY</name>
<dbReference type="RefSeq" id="WP_310575714.1">
    <property type="nucleotide sequence ID" value="NZ_JAVKPK010000025.1"/>
</dbReference>
<sequence length="81" mass="9297">MDKIQDYLDKLSPNSDQEKLVEPLNKLNRLLVKLSDPDSNYNKVITGTQKGIEYAQKLGRTYNKFAQWLAMPTVPKLFPGK</sequence>
<organism evidence="1 2">
    <name type="scientific">Methanosarcina baikalica</name>
    <dbReference type="NCBI Taxonomy" id="3073890"/>
    <lineage>
        <taxon>Archaea</taxon>
        <taxon>Methanobacteriati</taxon>
        <taxon>Methanobacteriota</taxon>
        <taxon>Stenosarchaea group</taxon>
        <taxon>Methanomicrobia</taxon>
        <taxon>Methanosarcinales</taxon>
        <taxon>Methanosarcinaceae</taxon>
        <taxon>Methanosarcina</taxon>
    </lineage>
</organism>
<evidence type="ECO:0000313" key="1">
    <source>
        <dbReference type="EMBL" id="MDR7665689.1"/>
    </source>
</evidence>
<proteinExistence type="predicted"/>
<protein>
    <recommendedName>
        <fullName evidence="3">Bacteriocin immunity protein</fullName>
    </recommendedName>
</protein>
<evidence type="ECO:0008006" key="3">
    <source>
        <dbReference type="Google" id="ProtNLM"/>
    </source>
</evidence>
<comment type="caution">
    <text evidence="1">The sequence shown here is derived from an EMBL/GenBank/DDBJ whole genome shotgun (WGS) entry which is preliminary data.</text>
</comment>
<dbReference type="EMBL" id="JAVKPK010000025">
    <property type="protein sequence ID" value="MDR7665689.1"/>
    <property type="molecule type" value="Genomic_DNA"/>
</dbReference>
<dbReference type="Proteomes" id="UP001246244">
    <property type="component" value="Unassembled WGS sequence"/>
</dbReference>
<accession>A0ABU2D116</accession>
<gene>
    <name evidence="1" type="ORF">RG963_07865</name>
</gene>
<reference evidence="2" key="1">
    <citation type="submission" date="2023-07" db="EMBL/GenBank/DDBJ databases">
        <title>Whole-genome sequencing of a new Methanosarcina sp. Z-7115.</title>
        <authorList>
            <person name="Zhilina T.N."/>
            <person name="Merkel A.Y."/>
        </authorList>
    </citation>
    <scope>NUCLEOTIDE SEQUENCE [LARGE SCALE GENOMIC DNA]</scope>
    <source>
        <strain evidence="2">Z-7115</strain>
    </source>
</reference>
<keyword evidence="2" id="KW-1185">Reference proteome</keyword>
<evidence type="ECO:0000313" key="2">
    <source>
        <dbReference type="Proteomes" id="UP001246244"/>
    </source>
</evidence>